<dbReference type="PROSITE" id="PS50075">
    <property type="entry name" value="CARRIER"/>
    <property type="match status" value="1"/>
</dbReference>
<accession>B0SZZ4</accession>
<sequence length="103" mass="11171">MSFGRNITDTGGPDEAIALIRDSLCAIVPHEAERLRALTPDSEIRRLGLDSLVLLEMVMALEDRLRRPLDERELSKARTLGDIAALVRGERIVVGSSPAAPGP</sequence>
<feature type="domain" description="Carrier" evidence="3">
    <location>
        <begin position="15"/>
        <end position="91"/>
    </location>
</feature>
<gene>
    <name evidence="4" type="ordered locus">Caul_2940</name>
</gene>
<dbReference type="InterPro" id="IPR036736">
    <property type="entry name" value="ACP-like_sf"/>
</dbReference>
<dbReference type="SUPFAM" id="SSF47336">
    <property type="entry name" value="ACP-like"/>
    <property type="match status" value="1"/>
</dbReference>
<keyword evidence="2" id="KW-0597">Phosphoprotein</keyword>
<dbReference type="EMBL" id="CP000927">
    <property type="protein sequence ID" value="ABZ72067.1"/>
    <property type="molecule type" value="Genomic_DNA"/>
</dbReference>
<dbReference type="InterPro" id="IPR009081">
    <property type="entry name" value="PP-bd_ACP"/>
</dbReference>
<dbReference type="STRING" id="366602.Caul_2940"/>
<dbReference type="Pfam" id="PF00550">
    <property type="entry name" value="PP-binding"/>
    <property type="match status" value="1"/>
</dbReference>
<evidence type="ECO:0000259" key="3">
    <source>
        <dbReference type="PROSITE" id="PS50075"/>
    </source>
</evidence>
<evidence type="ECO:0000313" key="4">
    <source>
        <dbReference type="EMBL" id="ABZ72067.1"/>
    </source>
</evidence>
<dbReference type="PROSITE" id="PS00012">
    <property type="entry name" value="PHOSPHOPANTETHEINE"/>
    <property type="match status" value="1"/>
</dbReference>
<reference evidence="4" key="1">
    <citation type="submission" date="2008-01" db="EMBL/GenBank/DDBJ databases">
        <title>Complete sequence of chromosome of Caulobacter sp. K31.</title>
        <authorList>
            <consortium name="US DOE Joint Genome Institute"/>
            <person name="Copeland A."/>
            <person name="Lucas S."/>
            <person name="Lapidus A."/>
            <person name="Barry K."/>
            <person name="Glavina del Rio T."/>
            <person name="Dalin E."/>
            <person name="Tice H."/>
            <person name="Pitluck S."/>
            <person name="Bruce D."/>
            <person name="Goodwin L."/>
            <person name="Thompson L.S."/>
            <person name="Brettin T."/>
            <person name="Detter J.C."/>
            <person name="Han C."/>
            <person name="Schmutz J."/>
            <person name="Larimer F."/>
            <person name="Land M."/>
            <person name="Hauser L."/>
            <person name="Kyrpides N."/>
            <person name="Kim E."/>
            <person name="Stephens C."/>
            <person name="Richardson P."/>
        </authorList>
    </citation>
    <scope>NUCLEOTIDE SEQUENCE [LARGE SCALE GENOMIC DNA]</scope>
    <source>
        <strain evidence="4">K31</strain>
    </source>
</reference>
<dbReference type="InterPro" id="IPR006162">
    <property type="entry name" value="Ppantetheine_attach_site"/>
</dbReference>
<evidence type="ECO:0000256" key="1">
    <source>
        <dbReference type="ARBA" id="ARBA00022450"/>
    </source>
</evidence>
<keyword evidence="1" id="KW-0596">Phosphopantetheine</keyword>
<name>B0SZZ4_CAUSK</name>
<dbReference type="AlphaFoldDB" id="B0SZZ4"/>
<dbReference type="KEGG" id="cak:Caul_2940"/>
<proteinExistence type="predicted"/>
<organism evidence="4">
    <name type="scientific">Caulobacter sp. (strain K31)</name>
    <dbReference type="NCBI Taxonomy" id="366602"/>
    <lineage>
        <taxon>Bacteria</taxon>
        <taxon>Pseudomonadati</taxon>
        <taxon>Pseudomonadota</taxon>
        <taxon>Alphaproteobacteria</taxon>
        <taxon>Caulobacterales</taxon>
        <taxon>Caulobacteraceae</taxon>
        <taxon>Caulobacter</taxon>
    </lineage>
</organism>
<protein>
    <submittedName>
        <fullName evidence="4">Phosphopantetheine-binding</fullName>
    </submittedName>
</protein>
<dbReference type="Gene3D" id="1.10.1200.10">
    <property type="entry name" value="ACP-like"/>
    <property type="match status" value="1"/>
</dbReference>
<dbReference type="HOGENOM" id="CLU_2258672_0_0_5"/>
<evidence type="ECO:0000256" key="2">
    <source>
        <dbReference type="ARBA" id="ARBA00022553"/>
    </source>
</evidence>